<organism evidence="8 9">
    <name type="scientific">Mycena venus</name>
    <dbReference type="NCBI Taxonomy" id="2733690"/>
    <lineage>
        <taxon>Eukaryota</taxon>
        <taxon>Fungi</taxon>
        <taxon>Dikarya</taxon>
        <taxon>Basidiomycota</taxon>
        <taxon>Agaricomycotina</taxon>
        <taxon>Agaricomycetes</taxon>
        <taxon>Agaricomycetidae</taxon>
        <taxon>Agaricales</taxon>
        <taxon>Marasmiineae</taxon>
        <taxon>Mycenaceae</taxon>
        <taxon>Mycena</taxon>
    </lineage>
</organism>
<dbReference type="InterPro" id="IPR052035">
    <property type="entry name" value="ZnF_BED_domain_contain"/>
</dbReference>
<dbReference type="GO" id="GO:0005634">
    <property type="term" value="C:nucleus"/>
    <property type="evidence" value="ECO:0007669"/>
    <property type="project" value="UniProtKB-SubCell"/>
</dbReference>
<sequence>MILMTTILLPPVKTSSTKATNITEFFQRRSSSRISHPSARVSDPNNAESALKRKAPWDLDQPRSFARARTSHAARSSSPSELDNDGDEIPSLRDASDSEDDGDEEDMEEEDEDEVEAAYEATKALGDANREVMGHRNKAEATLDIKPMYTMGEMLDADTGEMVKGMRESIPKSASFSGMSRHGGCTLKVYKRLCEKNQVAIHPRVTPDDILKGIKGDAMEQTTLNGFAMKIPPFKTDGMLDHLVKLVVSEDNAFRLVDKGPFRRLMHYMRPSLQKKDLLHRTKMMSEVLERTKKVEARLREKIKNIPGQVSFTFDTWTSDTGDPYLSVTGHYIDSPADKPSEWSLKCDQLSFTPIEGNHSGQNLFKILVRIVDWYDLREKIGWCTADNATNNDSALKAFGTRLVPSSCVGMQMNVVCMENAVHLGAGHFISDELKKANPEMNDEKFEALLNGDGDGEGGDSDDEVDDVAPADAVRKALALVKQIRMSPQAQAFFKRMCVDTGVPTLQLLGWVRTRWASIFTFFERLLKLRPAVNRFVLLTDGSPEVPKLAKKFYSDFRFSRTDWEKIEKMHEVLQEPANIQQSFSNVGSPTVWRTLPLLEALQKTWENMAATKKFAEMRGSIEAALDPNFKTAYVASAWDSDAYKNGLILLEAKFDAYYVAPDPVAQPEVVVTPAVTVPVQYGHSWMKAKILARKQQDASVNDPRQELKAYLNTPLEEVDDVVAWWGRHYPTLARMARDYLAIQGSATASERAFSSGSLTATKRRNRLAPATFEALQSLKSAYRNDHIGAAEEATERMISHFDALESDDDGDVRIWGPNKWGGEQESIIYSCSLEPLYTLEDNVPK</sequence>
<evidence type="ECO:0000256" key="4">
    <source>
        <dbReference type="ARBA" id="ARBA00022833"/>
    </source>
</evidence>
<dbReference type="OrthoDB" id="3058553at2759"/>
<evidence type="ECO:0000313" key="9">
    <source>
        <dbReference type="Proteomes" id="UP000620124"/>
    </source>
</evidence>
<dbReference type="Proteomes" id="UP000620124">
    <property type="component" value="Unassembled WGS sequence"/>
</dbReference>
<accession>A0A8H6ZA74</accession>
<evidence type="ECO:0000256" key="6">
    <source>
        <dbReference type="SAM" id="MobiDB-lite"/>
    </source>
</evidence>
<dbReference type="InterPro" id="IPR012337">
    <property type="entry name" value="RNaseH-like_sf"/>
</dbReference>
<evidence type="ECO:0000256" key="3">
    <source>
        <dbReference type="ARBA" id="ARBA00022771"/>
    </source>
</evidence>
<evidence type="ECO:0000256" key="5">
    <source>
        <dbReference type="ARBA" id="ARBA00023242"/>
    </source>
</evidence>
<dbReference type="PANTHER" id="PTHR46481">
    <property type="entry name" value="ZINC FINGER BED DOMAIN-CONTAINING PROTEIN 4"/>
    <property type="match status" value="1"/>
</dbReference>
<dbReference type="AlphaFoldDB" id="A0A8H6ZA74"/>
<feature type="compositionally biased region" description="Acidic residues" evidence="6">
    <location>
        <begin position="97"/>
        <end position="117"/>
    </location>
</feature>
<evidence type="ECO:0000256" key="1">
    <source>
        <dbReference type="ARBA" id="ARBA00004123"/>
    </source>
</evidence>
<keyword evidence="9" id="KW-1185">Reference proteome</keyword>
<evidence type="ECO:0000259" key="7">
    <source>
        <dbReference type="Pfam" id="PF05699"/>
    </source>
</evidence>
<protein>
    <submittedName>
        <fullName evidence="8">Zinc finger BED domain-containing protein RICESLEEPER 2</fullName>
    </submittedName>
</protein>
<evidence type="ECO:0000313" key="8">
    <source>
        <dbReference type="EMBL" id="KAF7372005.1"/>
    </source>
</evidence>
<dbReference type="SUPFAM" id="SSF53098">
    <property type="entry name" value="Ribonuclease H-like"/>
    <property type="match status" value="1"/>
</dbReference>
<reference evidence="8" key="1">
    <citation type="submission" date="2020-05" db="EMBL/GenBank/DDBJ databases">
        <title>Mycena genomes resolve the evolution of fungal bioluminescence.</title>
        <authorList>
            <person name="Tsai I.J."/>
        </authorList>
    </citation>
    <scope>NUCLEOTIDE SEQUENCE</scope>
    <source>
        <strain evidence="8">CCC161011</strain>
    </source>
</reference>
<evidence type="ECO:0000256" key="2">
    <source>
        <dbReference type="ARBA" id="ARBA00022723"/>
    </source>
</evidence>
<keyword evidence="4" id="KW-0862">Zinc</keyword>
<gene>
    <name evidence="8" type="ORF">MVEN_00058700</name>
</gene>
<keyword evidence="3" id="KW-0863">Zinc-finger</keyword>
<name>A0A8H6ZA74_9AGAR</name>
<keyword evidence="5" id="KW-0539">Nucleus</keyword>
<dbReference type="GO" id="GO:0008270">
    <property type="term" value="F:zinc ion binding"/>
    <property type="evidence" value="ECO:0007669"/>
    <property type="project" value="UniProtKB-KW"/>
</dbReference>
<dbReference type="InterPro" id="IPR008906">
    <property type="entry name" value="HATC_C_dom"/>
</dbReference>
<dbReference type="PANTHER" id="PTHR46481:SF10">
    <property type="entry name" value="ZINC FINGER BED DOMAIN-CONTAINING PROTEIN 39"/>
    <property type="match status" value="1"/>
</dbReference>
<feature type="region of interest" description="Disordered" evidence="6">
    <location>
        <begin position="28"/>
        <end position="117"/>
    </location>
</feature>
<dbReference type="Pfam" id="PF05699">
    <property type="entry name" value="Dimer_Tnp_hAT"/>
    <property type="match status" value="1"/>
</dbReference>
<keyword evidence="2" id="KW-0479">Metal-binding</keyword>
<dbReference type="EMBL" id="JACAZI010000001">
    <property type="protein sequence ID" value="KAF7372005.1"/>
    <property type="molecule type" value="Genomic_DNA"/>
</dbReference>
<feature type="compositionally biased region" description="Low complexity" evidence="6">
    <location>
        <begin position="63"/>
        <end position="80"/>
    </location>
</feature>
<proteinExistence type="predicted"/>
<comment type="subcellular location">
    <subcellularLocation>
        <location evidence="1">Nucleus</location>
    </subcellularLocation>
</comment>
<dbReference type="GO" id="GO:0046983">
    <property type="term" value="F:protein dimerization activity"/>
    <property type="evidence" value="ECO:0007669"/>
    <property type="project" value="InterPro"/>
</dbReference>
<comment type="caution">
    <text evidence="8">The sequence shown here is derived from an EMBL/GenBank/DDBJ whole genome shotgun (WGS) entry which is preliminary data.</text>
</comment>
<feature type="domain" description="HAT C-terminal dimerisation" evidence="7">
    <location>
        <begin position="707"/>
        <end position="781"/>
    </location>
</feature>